<dbReference type="GO" id="GO:0016616">
    <property type="term" value="F:oxidoreductase activity, acting on the CH-OH group of donors, NAD or NADP as acceptor"/>
    <property type="evidence" value="ECO:0007669"/>
    <property type="project" value="TreeGrafter"/>
</dbReference>
<dbReference type="CDD" id="cd05325">
    <property type="entry name" value="carb_red_sniffer_like_SDR_c"/>
    <property type="match status" value="1"/>
</dbReference>
<accession>A0A6G1KZJ9</accession>
<protein>
    <submittedName>
        <fullName evidence="1">NAD(P)-binding protein</fullName>
    </submittedName>
</protein>
<dbReference type="EMBL" id="ML995877">
    <property type="protein sequence ID" value="KAF2766091.1"/>
    <property type="molecule type" value="Genomic_DNA"/>
</dbReference>
<reference evidence="1" key="1">
    <citation type="journal article" date="2020" name="Stud. Mycol.">
        <title>101 Dothideomycetes genomes: a test case for predicting lifestyles and emergence of pathogens.</title>
        <authorList>
            <person name="Haridas S."/>
            <person name="Albert R."/>
            <person name="Binder M."/>
            <person name="Bloem J."/>
            <person name="Labutti K."/>
            <person name="Salamov A."/>
            <person name="Andreopoulos B."/>
            <person name="Baker S."/>
            <person name="Barry K."/>
            <person name="Bills G."/>
            <person name="Bluhm B."/>
            <person name="Cannon C."/>
            <person name="Castanera R."/>
            <person name="Culley D."/>
            <person name="Daum C."/>
            <person name="Ezra D."/>
            <person name="Gonzalez J."/>
            <person name="Henrissat B."/>
            <person name="Kuo A."/>
            <person name="Liang C."/>
            <person name="Lipzen A."/>
            <person name="Lutzoni F."/>
            <person name="Magnuson J."/>
            <person name="Mondo S."/>
            <person name="Nolan M."/>
            <person name="Ohm R."/>
            <person name="Pangilinan J."/>
            <person name="Park H.-J."/>
            <person name="Ramirez L."/>
            <person name="Alfaro M."/>
            <person name="Sun H."/>
            <person name="Tritt A."/>
            <person name="Yoshinaga Y."/>
            <person name="Zwiers L.-H."/>
            <person name="Turgeon B."/>
            <person name="Goodwin S."/>
            <person name="Spatafora J."/>
            <person name="Crous P."/>
            <person name="Grigoriev I."/>
        </authorList>
    </citation>
    <scope>NUCLEOTIDE SEQUENCE</scope>
    <source>
        <strain evidence="1">CBS 116005</strain>
    </source>
</reference>
<name>A0A6G1KZJ9_9PEZI</name>
<dbReference type="SUPFAM" id="SSF51735">
    <property type="entry name" value="NAD(P)-binding Rossmann-fold domains"/>
    <property type="match status" value="1"/>
</dbReference>
<organism evidence="1 2">
    <name type="scientific">Teratosphaeria nubilosa</name>
    <dbReference type="NCBI Taxonomy" id="161662"/>
    <lineage>
        <taxon>Eukaryota</taxon>
        <taxon>Fungi</taxon>
        <taxon>Dikarya</taxon>
        <taxon>Ascomycota</taxon>
        <taxon>Pezizomycotina</taxon>
        <taxon>Dothideomycetes</taxon>
        <taxon>Dothideomycetidae</taxon>
        <taxon>Mycosphaerellales</taxon>
        <taxon>Teratosphaeriaceae</taxon>
        <taxon>Teratosphaeria</taxon>
    </lineage>
</organism>
<dbReference type="Proteomes" id="UP000799436">
    <property type="component" value="Unassembled WGS sequence"/>
</dbReference>
<keyword evidence="2" id="KW-1185">Reference proteome</keyword>
<dbReference type="AlphaFoldDB" id="A0A6G1KZJ9"/>
<dbReference type="InterPro" id="IPR052184">
    <property type="entry name" value="SDR_enzymes"/>
</dbReference>
<evidence type="ECO:0000313" key="1">
    <source>
        <dbReference type="EMBL" id="KAF2766091.1"/>
    </source>
</evidence>
<dbReference type="InterPro" id="IPR002347">
    <property type="entry name" value="SDR_fam"/>
</dbReference>
<sequence length="243" mass="27070">MPPTSWLIVGASRGIGHEFVRQLLARGDHVYATVRNREAKHDLAYWTENAVDPTNLNTYDCNVLSENSIDEFVAKLKQDTRDLQLDYVVINAGVLKYPNVSYDDLAIHLHTNTIGPIITVQRLLAAKIPIGTLTFISSDSGSTGRFLENEDGFAAYGASKAALNQMARHMAAELKRKGSPSTVICLHPGEVKTDMANIEGLGWEIEGQMTPEESVRQCITTIMSKEQKDSGTFWTWENKPYPW</sequence>
<dbReference type="InterPro" id="IPR036291">
    <property type="entry name" value="NAD(P)-bd_dom_sf"/>
</dbReference>
<dbReference type="Pfam" id="PF00106">
    <property type="entry name" value="adh_short"/>
    <property type="match status" value="1"/>
</dbReference>
<dbReference type="PANTHER" id="PTHR45458:SF1">
    <property type="entry name" value="SHORT CHAIN DEHYDROGENASE"/>
    <property type="match status" value="1"/>
</dbReference>
<dbReference type="PRINTS" id="PR00081">
    <property type="entry name" value="GDHRDH"/>
</dbReference>
<evidence type="ECO:0000313" key="2">
    <source>
        <dbReference type="Proteomes" id="UP000799436"/>
    </source>
</evidence>
<dbReference type="PANTHER" id="PTHR45458">
    <property type="entry name" value="SHORT-CHAIN DEHYDROGENASE/REDUCTASE SDR"/>
    <property type="match status" value="1"/>
</dbReference>
<proteinExistence type="predicted"/>
<dbReference type="OrthoDB" id="5296at2759"/>
<dbReference type="Gene3D" id="3.40.50.720">
    <property type="entry name" value="NAD(P)-binding Rossmann-like Domain"/>
    <property type="match status" value="1"/>
</dbReference>
<gene>
    <name evidence="1" type="ORF">EJ03DRAFT_345300</name>
</gene>